<sequence length="233" mass="25644">SAAEGFVIMSKSLEELQGAGALTAWGTEVLKLFQTRLTEYREHLIDSDLVQWATILDPTMKGNVIRKDGVHSLDYVASELEFHLSMHYPISTVPAATSDSGSIAKSEYEKRRQKLDLSSDPSTTTTINAQSQLRTYLDEATLVSSSPSDALKYWSMNEKRFPSLAAIARDLLAIPATSVPSEAAFSRGGEVITKRRNRLLGKTVTHIMCLDSWMAMGAAFSTVKAFSEDDMVE</sequence>
<dbReference type="GO" id="GO:0046983">
    <property type="term" value="F:protein dimerization activity"/>
    <property type="evidence" value="ECO:0007669"/>
    <property type="project" value="InterPro"/>
</dbReference>
<accession>A0A8T8SJJ1</accession>
<evidence type="ECO:0000256" key="3">
    <source>
        <dbReference type="ARBA" id="ARBA00022771"/>
    </source>
</evidence>
<dbReference type="InterPro" id="IPR008906">
    <property type="entry name" value="HATC_C_dom"/>
</dbReference>
<keyword evidence="8" id="KW-1185">Reference proteome</keyword>
<feature type="domain" description="HAT C-terminal dimerisation" evidence="6">
    <location>
        <begin position="133"/>
        <end position="214"/>
    </location>
</feature>
<organism evidence="7 8">
    <name type="scientific">Tilletia indica</name>
    <dbReference type="NCBI Taxonomy" id="43049"/>
    <lineage>
        <taxon>Eukaryota</taxon>
        <taxon>Fungi</taxon>
        <taxon>Dikarya</taxon>
        <taxon>Basidiomycota</taxon>
        <taxon>Ustilaginomycotina</taxon>
        <taxon>Exobasidiomycetes</taxon>
        <taxon>Tilletiales</taxon>
        <taxon>Tilletiaceae</taxon>
        <taxon>Tilletia</taxon>
    </lineage>
</organism>
<dbReference type="GO" id="GO:0005634">
    <property type="term" value="C:nucleus"/>
    <property type="evidence" value="ECO:0007669"/>
    <property type="project" value="UniProtKB-SubCell"/>
</dbReference>
<dbReference type="Pfam" id="PF05699">
    <property type="entry name" value="Dimer_Tnp_hAT"/>
    <property type="match status" value="1"/>
</dbReference>
<evidence type="ECO:0000313" key="8">
    <source>
        <dbReference type="Proteomes" id="UP000077521"/>
    </source>
</evidence>
<dbReference type="PANTHER" id="PTHR46481">
    <property type="entry name" value="ZINC FINGER BED DOMAIN-CONTAINING PROTEIN 4"/>
    <property type="match status" value="1"/>
</dbReference>
<keyword evidence="2" id="KW-0479">Metal-binding</keyword>
<comment type="subcellular location">
    <subcellularLocation>
        <location evidence="1">Nucleus</location>
    </subcellularLocation>
</comment>
<keyword evidence="4" id="KW-0862">Zinc</keyword>
<evidence type="ECO:0000313" key="7">
    <source>
        <dbReference type="EMBL" id="KAE8241314.1"/>
    </source>
</evidence>
<evidence type="ECO:0000256" key="4">
    <source>
        <dbReference type="ARBA" id="ARBA00022833"/>
    </source>
</evidence>
<evidence type="ECO:0000256" key="5">
    <source>
        <dbReference type="ARBA" id="ARBA00023242"/>
    </source>
</evidence>
<evidence type="ECO:0000256" key="2">
    <source>
        <dbReference type="ARBA" id="ARBA00022723"/>
    </source>
</evidence>
<dbReference type="EMBL" id="LWDF02000934">
    <property type="protein sequence ID" value="KAE8241314.1"/>
    <property type="molecule type" value="Genomic_DNA"/>
</dbReference>
<evidence type="ECO:0000259" key="6">
    <source>
        <dbReference type="Pfam" id="PF05699"/>
    </source>
</evidence>
<feature type="non-terminal residue" evidence="7">
    <location>
        <position position="1"/>
    </location>
</feature>
<dbReference type="InterPro" id="IPR012337">
    <property type="entry name" value="RNaseH-like_sf"/>
</dbReference>
<dbReference type="AlphaFoldDB" id="A0A8T8SJJ1"/>
<dbReference type="GO" id="GO:0008270">
    <property type="term" value="F:zinc ion binding"/>
    <property type="evidence" value="ECO:0007669"/>
    <property type="project" value="UniProtKB-KW"/>
</dbReference>
<evidence type="ECO:0000256" key="1">
    <source>
        <dbReference type="ARBA" id="ARBA00004123"/>
    </source>
</evidence>
<reference evidence="7" key="2">
    <citation type="journal article" date="2019" name="IMA Fungus">
        <title>Genome sequencing and comparison of five Tilletia species to identify candidate genes for the detection of regulated species infecting wheat.</title>
        <authorList>
            <person name="Nguyen H.D.T."/>
            <person name="Sultana T."/>
            <person name="Kesanakurti P."/>
            <person name="Hambleton S."/>
        </authorList>
    </citation>
    <scope>NUCLEOTIDE SEQUENCE</scope>
    <source>
        <strain evidence="7">DAOMC 236416</strain>
    </source>
</reference>
<gene>
    <name evidence="7" type="ORF">A4X13_0g7465</name>
</gene>
<dbReference type="Proteomes" id="UP000077521">
    <property type="component" value="Unassembled WGS sequence"/>
</dbReference>
<dbReference type="InterPro" id="IPR052035">
    <property type="entry name" value="ZnF_BED_domain_contain"/>
</dbReference>
<reference evidence="7" key="1">
    <citation type="submission" date="2016-04" db="EMBL/GenBank/DDBJ databases">
        <authorList>
            <person name="Nguyen H.D."/>
            <person name="Samba Siva P."/>
            <person name="Cullis J."/>
            <person name="Levesque C.A."/>
            <person name="Hambleton S."/>
        </authorList>
    </citation>
    <scope>NUCLEOTIDE SEQUENCE</scope>
    <source>
        <strain evidence="7">DAOMC 236416</strain>
    </source>
</reference>
<proteinExistence type="predicted"/>
<dbReference type="PANTHER" id="PTHR46481:SF10">
    <property type="entry name" value="ZINC FINGER BED DOMAIN-CONTAINING PROTEIN 39"/>
    <property type="match status" value="1"/>
</dbReference>
<keyword evidence="5" id="KW-0539">Nucleus</keyword>
<protein>
    <recommendedName>
        <fullName evidence="6">HAT C-terminal dimerisation domain-containing protein</fullName>
    </recommendedName>
</protein>
<keyword evidence="3" id="KW-0863">Zinc-finger</keyword>
<dbReference type="SUPFAM" id="SSF53098">
    <property type="entry name" value="Ribonuclease H-like"/>
    <property type="match status" value="1"/>
</dbReference>
<name>A0A8T8SJJ1_9BASI</name>
<comment type="caution">
    <text evidence="7">The sequence shown here is derived from an EMBL/GenBank/DDBJ whole genome shotgun (WGS) entry which is preliminary data.</text>
</comment>